<dbReference type="AlphaFoldDB" id="X1DWQ4"/>
<comment type="caution">
    <text evidence="1">The sequence shown here is derived from an EMBL/GenBank/DDBJ whole genome shotgun (WGS) entry which is preliminary data.</text>
</comment>
<evidence type="ECO:0000313" key="1">
    <source>
        <dbReference type="EMBL" id="GAH00818.1"/>
    </source>
</evidence>
<dbReference type="EMBL" id="BART01025431">
    <property type="protein sequence ID" value="GAH00818.1"/>
    <property type="molecule type" value="Genomic_DNA"/>
</dbReference>
<gene>
    <name evidence="1" type="ORF">S01H4_45650</name>
</gene>
<reference evidence="1" key="1">
    <citation type="journal article" date="2014" name="Front. Microbiol.">
        <title>High frequency of phylogenetically diverse reductive dehalogenase-homologous genes in deep subseafloor sedimentary metagenomes.</title>
        <authorList>
            <person name="Kawai M."/>
            <person name="Futagami T."/>
            <person name="Toyoda A."/>
            <person name="Takaki Y."/>
            <person name="Nishi S."/>
            <person name="Hori S."/>
            <person name="Arai W."/>
            <person name="Tsubouchi T."/>
            <person name="Morono Y."/>
            <person name="Uchiyama I."/>
            <person name="Ito T."/>
            <person name="Fujiyama A."/>
            <person name="Inagaki F."/>
            <person name="Takami H."/>
        </authorList>
    </citation>
    <scope>NUCLEOTIDE SEQUENCE</scope>
    <source>
        <strain evidence="1">Expedition CK06-06</strain>
    </source>
</reference>
<feature type="non-terminal residue" evidence="1">
    <location>
        <position position="281"/>
    </location>
</feature>
<accession>X1DWQ4</accession>
<protein>
    <submittedName>
        <fullName evidence="1">Uncharacterized protein</fullName>
    </submittedName>
</protein>
<dbReference type="InterPro" id="IPR027417">
    <property type="entry name" value="P-loop_NTPase"/>
</dbReference>
<proteinExistence type="predicted"/>
<sequence>YRNIILKARQLGMSSSILADMYTDCITMEHTPCAVVSHETRATQRLLDRVHFYQDSMEEPKPVVSAYSRSEIVFPDMHSSIYVGTAGARAFGRGDMIRKALLSEIAFYEDGAKLLSGVEDAVPLTGELTLESTANGEGNVFYEKWVKAREGKSPYKPFFFPWWFGEGYSIPRNPEDPKVFELLLPQDRDELTFTEDELELVNKHKLTENQIRWRRFKISEKGGLFWIEYPENEIDCFITIGDPVFDGGILSTLASSCYEGERHPQGWLTWIKPEEKLRYVV</sequence>
<feature type="non-terminal residue" evidence="1">
    <location>
        <position position="1"/>
    </location>
</feature>
<name>X1DWQ4_9ZZZZ</name>
<dbReference type="Gene3D" id="3.40.50.300">
    <property type="entry name" value="P-loop containing nucleotide triphosphate hydrolases"/>
    <property type="match status" value="1"/>
</dbReference>
<organism evidence="1">
    <name type="scientific">marine sediment metagenome</name>
    <dbReference type="NCBI Taxonomy" id="412755"/>
    <lineage>
        <taxon>unclassified sequences</taxon>
        <taxon>metagenomes</taxon>
        <taxon>ecological metagenomes</taxon>
    </lineage>
</organism>